<sequence length="67" mass="8053">MGFVRWRTKMFESEGKAMEKKSFFSLKPPFLDGTAIGKWCTANDRQHYTWIENWKKRRGPPEELQPF</sequence>
<keyword evidence="2" id="KW-1185">Reference proteome</keyword>
<gene>
    <name evidence="1" type="ORF">Aconfl_23570</name>
</gene>
<proteinExistence type="predicted"/>
<protein>
    <submittedName>
        <fullName evidence="1">Uncharacterized protein</fullName>
    </submittedName>
</protein>
<organism evidence="1 2">
    <name type="scientific">Algoriphagus confluentis</name>
    <dbReference type="NCBI Taxonomy" id="1697556"/>
    <lineage>
        <taxon>Bacteria</taxon>
        <taxon>Pseudomonadati</taxon>
        <taxon>Bacteroidota</taxon>
        <taxon>Cytophagia</taxon>
        <taxon>Cytophagales</taxon>
        <taxon>Cyclobacteriaceae</taxon>
        <taxon>Algoriphagus</taxon>
    </lineage>
</organism>
<dbReference type="EMBL" id="BTPD01000007">
    <property type="protein sequence ID" value="GMQ29714.1"/>
    <property type="molecule type" value="Genomic_DNA"/>
</dbReference>
<evidence type="ECO:0000313" key="2">
    <source>
        <dbReference type="Proteomes" id="UP001338309"/>
    </source>
</evidence>
<reference evidence="1 2" key="1">
    <citation type="submission" date="2023-08" db="EMBL/GenBank/DDBJ databases">
        <title>Draft genome sequence of Algoriphagus confluentis.</title>
        <authorList>
            <person name="Takatani N."/>
            <person name="Hosokawa M."/>
            <person name="Sawabe T."/>
        </authorList>
    </citation>
    <scope>NUCLEOTIDE SEQUENCE [LARGE SCALE GENOMIC DNA]</scope>
    <source>
        <strain evidence="1 2">NBRC 111222</strain>
    </source>
</reference>
<accession>A0ABQ6PP16</accession>
<dbReference type="Proteomes" id="UP001338309">
    <property type="component" value="Unassembled WGS sequence"/>
</dbReference>
<comment type="caution">
    <text evidence="1">The sequence shown here is derived from an EMBL/GenBank/DDBJ whole genome shotgun (WGS) entry which is preliminary data.</text>
</comment>
<name>A0ABQ6PP16_9BACT</name>
<evidence type="ECO:0000313" key="1">
    <source>
        <dbReference type="EMBL" id="GMQ29714.1"/>
    </source>
</evidence>